<evidence type="ECO:0000313" key="3">
    <source>
        <dbReference type="Proteomes" id="UP000434052"/>
    </source>
</evidence>
<dbReference type="InterPro" id="IPR029052">
    <property type="entry name" value="Metallo-depent_PP-like"/>
</dbReference>
<dbReference type="Pfam" id="PF00149">
    <property type="entry name" value="Metallophos"/>
    <property type="match status" value="1"/>
</dbReference>
<sequence length="265" mass="29961">MTVYESQEPYTGVLFFTDPHLAATPPFERREDYLEHVLAKISACLELARERQLLPVLLGDLFHRNPGDVHRVLRRAFEVLGPYAGTKFRPWVLQGNHDQWEGASPEDSCLTVTALAGMIHLMDTSGIHCRFDAAGHRVALGGTPYGSPHPVAVDSDVRGDAEYVLWGSHCGLGFRDKRHKYPPLHEIPGVDWVMNGHMHWHQPTETLGMTRWSNIGGMTRMSFAPRNQERELCAGIWTPGCEDLDRWAIPHLPFNEVFPVRPFPP</sequence>
<dbReference type="AlphaFoldDB" id="A0A6P1ZGV0"/>
<protein>
    <submittedName>
        <fullName evidence="2">Metallophosphoesterase</fullName>
    </submittedName>
</protein>
<name>A0A6P1ZGV0_9BACT</name>
<dbReference type="RefSeq" id="WP_144305958.1">
    <property type="nucleotide sequence ID" value="NZ_QMIF01000009.1"/>
</dbReference>
<dbReference type="SUPFAM" id="SSF56300">
    <property type="entry name" value="Metallo-dependent phosphatases"/>
    <property type="match status" value="1"/>
</dbReference>
<feature type="domain" description="Calcineurin-like phosphoesterase" evidence="1">
    <location>
        <begin position="13"/>
        <end position="200"/>
    </location>
</feature>
<accession>A0A6P1ZGV0</accession>
<dbReference type="EMBL" id="QMIF01000009">
    <property type="protein sequence ID" value="TVM32776.1"/>
    <property type="molecule type" value="Genomic_DNA"/>
</dbReference>
<dbReference type="InterPro" id="IPR004843">
    <property type="entry name" value="Calcineurin-like_PHP"/>
</dbReference>
<dbReference type="OrthoDB" id="5448289at2"/>
<evidence type="ECO:0000259" key="1">
    <source>
        <dbReference type="Pfam" id="PF00149"/>
    </source>
</evidence>
<comment type="caution">
    <text evidence="2">The sequence shown here is derived from an EMBL/GenBank/DDBJ whole genome shotgun (WGS) entry which is preliminary data.</text>
</comment>
<dbReference type="Proteomes" id="UP000434052">
    <property type="component" value="Unassembled WGS sequence"/>
</dbReference>
<evidence type="ECO:0000313" key="2">
    <source>
        <dbReference type="EMBL" id="TVM32776.1"/>
    </source>
</evidence>
<gene>
    <name evidence="2" type="ORF">DQK91_13775</name>
</gene>
<dbReference type="Gene3D" id="3.60.21.10">
    <property type="match status" value="1"/>
</dbReference>
<dbReference type="GO" id="GO:0016787">
    <property type="term" value="F:hydrolase activity"/>
    <property type="evidence" value="ECO:0007669"/>
    <property type="project" value="InterPro"/>
</dbReference>
<organism evidence="2 3">
    <name type="scientific">Oceanidesulfovibrio marinus</name>
    <dbReference type="NCBI Taxonomy" id="370038"/>
    <lineage>
        <taxon>Bacteria</taxon>
        <taxon>Pseudomonadati</taxon>
        <taxon>Thermodesulfobacteriota</taxon>
        <taxon>Desulfovibrionia</taxon>
        <taxon>Desulfovibrionales</taxon>
        <taxon>Desulfovibrionaceae</taxon>
        <taxon>Oceanidesulfovibrio</taxon>
    </lineage>
</organism>
<proteinExistence type="predicted"/>
<reference evidence="2 3" key="1">
    <citation type="submission" date="2018-06" db="EMBL/GenBank/DDBJ databases">
        <title>Complete genome of Desulfovibrio marinus P48SEP.</title>
        <authorList>
            <person name="Crispim J.S."/>
            <person name="Vidigal P.M.P."/>
            <person name="Silva L.C.F."/>
            <person name="Araujo L.C."/>
            <person name="Laguardia C.N."/>
            <person name="Dias R.S."/>
            <person name="Sousa M.P."/>
            <person name="Paula S.O."/>
            <person name="Silva C."/>
        </authorList>
    </citation>
    <scope>NUCLEOTIDE SEQUENCE [LARGE SCALE GENOMIC DNA]</scope>
    <source>
        <strain evidence="2 3">P48SEP</strain>
    </source>
</reference>